<proteinExistence type="predicted"/>
<accession>T0G053</accession>
<feature type="transmembrane region" description="Helical" evidence="1">
    <location>
        <begin position="486"/>
        <end position="504"/>
    </location>
</feature>
<keyword evidence="1" id="KW-1133">Transmembrane helix</keyword>
<feature type="transmembrane region" description="Helical" evidence="1">
    <location>
        <begin position="326"/>
        <end position="359"/>
    </location>
</feature>
<feature type="transmembrane region" description="Helical" evidence="1">
    <location>
        <begin position="15"/>
        <end position="34"/>
    </location>
</feature>
<dbReference type="Proteomes" id="UP000015445">
    <property type="component" value="Unassembled WGS sequence"/>
</dbReference>
<name>T0G053_9LEPT</name>
<sequence>MKFGLDANIAYPPLSVVYSILLIFGCDFLGFYALKLFEDSLGQIKNAWVRWQAPLVGILLLSILLYPLALFGFTSRTFMKSVAILFVTLGFINAFFLLKDNIKKVIFSNFYKNLFKKTEYSKDGSIQSIIQLERGSINRLDFPFRFCKIKYFFIKTKFDLLDKNKFLKLLGALLVIGYGLLSLGPVTNADSLDYHIGVAIEILNQGKMPIIPGWFHGRLAGNGEVLNAFGLSLGAEQFGSLLQFCGLLGIYGILAFYTFSEKITKNKEVEIWRNIIVIAFLSSPVLVFLVSSPKPQLLPIGMTSFAVILFIEMISKVKSAKDKLLIFSLICMLILSATQAKFSFFLSAFLIGCFSMILLGSVRLFIYGTLIGIFFFALIIFPSVFWKMKNFNSSVIDAIVSPLPGSWPGTRLFESMLRNYRDSTLGFPLSLIVPNTFGVITTIIGFGLFLIVFIKLNVSLQMLVLNIMAIIFIILGSLMGQKSSRFFLEPFIWVLISLVVLSSFNIRNFGFVEKAVGGAIVLQAFITFGILLFGVYQLIPGTFSIQSRERVMNRYANGYNLMKWTDSVLPKNAVLLSQHRSIALSQRKTLSLDWSKFVDFNSVNADSYLKQIKNENVTHILILSDTTKNTPFLRCLGETIGSVKSKQATRNPLNQNDFFTAMLVEFQSSKLPQCANSAL</sequence>
<evidence type="ECO:0000313" key="3">
    <source>
        <dbReference type="Proteomes" id="UP000015445"/>
    </source>
</evidence>
<dbReference type="RefSeq" id="WP_021064593.1">
    <property type="nucleotide sequence ID" value="NZ_AOHD02000040.1"/>
</dbReference>
<evidence type="ECO:0000313" key="2">
    <source>
        <dbReference type="EMBL" id="EQA80276.1"/>
    </source>
</evidence>
<feature type="transmembrane region" description="Helical" evidence="1">
    <location>
        <begin position="425"/>
        <end position="454"/>
    </location>
</feature>
<feature type="transmembrane region" description="Helical" evidence="1">
    <location>
        <begin position="271"/>
        <end position="290"/>
    </location>
</feature>
<feature type="transmembrane region" description="Helical" evidence="1">
    <location>
        <begin position="166"/>
        <end position="184"/>
    </location>
</feature>
<organism evidence="2 3">
    <name type="scientific">Leptospira alstonii serovar Pingchang str. 80-412</name>
    <dbReference type="NCBI Taxonomy" id="1218564"/>
    <lineage>
        <taxon>Bacteria</taxon>
        <taxon>Pseudomonadati</taxon>
        <taxon>Spirochaetota</taxon>
        <taxon>Spirochaetia</taxon>
        <taxon>Leptospirales</taxon>
        <taxon>Leptospiraceae</taxon>
        <taxon>Leptospira</taxon>
    </lineage>
</organism>
<keyword evidence="1" id="KW-0812">Transmembrane</keyword>
<feature type="transmembrane region" description="Helical" evidence="1">
    <location>
        <begin position="296"/>
        <end position="314"/>
    </location>
</feature>
<dbReference type="EMBL" id="AOHD02000040">
    <property type="protein sequence ID" value="EQA80276.1"/>
    <property type="molecule type" value="Genomic_DNA"/>
</dbReference>
<reference evidence="2" key="1">
    <citation type="submission" date="2013-05" db="EMBL/GenBank/DDBJ databases">
        <authorList>
            <person name="Harkins D.M."/>
            <person name="Durkin A.S."/>
            <person name="Brinkac L.M."/>
            <person name="Haft D.H."/>
            <person name="Selengut J.D."/>
            <person name="Sanka R."/>
            <person name="DePew J."/>
            <person name="Purushe J."/>
            <person name="Galloway R.L."/>
            <person name="Vinetz J.M."/>
            <person name="Sutton G.G."/>
            <person name="Nierman W.C."/>
            <person name="Fouts D.E."/>
        </authorList>
    </citation>
    <scope>NUCLEOTIDE SEQUENCE [LARGE SCALE GENOMIC DNA]</scope>
    <source>
        <strain evidence="2">80-412</strain>
    </source>
</reference>
<dbReference type="PROSITE" id="PS51257">
    <property type="entry name" value="PROKAR_LIPOPROTEIN"/>
    <property type="match status" value="1"/>
</dbReference>
<gene>
    <name evidence="2" type="ORF">LEP1GSC193_4276</name>
</gene>
<feature type="transmembrane region" description="Helical" evidence="1">
    <location>
        <begin position="241"/>
        <end position="259"/>
    </location>
</feature>
<feature type="transmembrane region" description="Helical" evidence="1">
    <location>
        <begin position="79"/>
        <end position="98"/>
    </location>
</feature>
<keyword evidence="3" id="KW-1185">Reference proteome</keyword>
<feature type="transmembrane region" description="Helical" evidence="1">
    <location>
        <begin position="460"/>
        <end position="479"/>
    </location>
</feature>
<feature type="transmembrane region" description="Helical" evidence="1">
    <location>
        <begin position="365"/>
        <end position="386"/>
    </location>
</feature>
<keyword evidence="1" id="KW-0472">Membrane</keyword>
<dbReference type="AlphaFoldDB" id="T0G053"/>
<evidence type="ECO:0000256" key="1">
    <source>
        <dbReference type="SAM" id="Phobius"/>
    </source>
</evidence>
<feature type="transmembrane region" description="Helical" evidence="1">
    <location>
        <begin position="55"/>
        <end position="73"/>
    </location>
</feature>
<feature type="transmembrane region" description="Helical" evidence="1">
    <location>
        <begin position="516"/>
        <end position="539"/>
    </location>
</feature>
<dbReference type="InterPro" id="IPR010818">
    <property type="entry name" value="DUF1420"/>
</dbReference>
<dbReference type="Pfam" id="PF07220">
    <property type="entry name" value="DUF1420"/>
    <property type="match status" value="1"/>
</dbReference>
<protein>
    <submittedName>
        <fullName evidence="2">PF07220 family protein</fullName>
    </submittedName>
</protein>
<comment type="caution">
    <text evidence="2">The sequence shown here is derived from an EMBL/GenBank/DDBJ whole genome shotgun (WGS) entry which is preliminary data.</text>
</comment>